<sequence>MSERPSSTSVAEPFPSPPQPHFIRAQQKDELYLQQLTEACHDAVRRVLGPRGALRWASETRALAQLLYYALTTGAGLQTLGEEYCDMVQVTGPLGSAALPGLPRRGLLVLLQALGPYLADRLATGGGDDEDDGFAAWQAAQAAAQRERHAAQHAAQREQRAAEQQAKPVPPQRLLLRRLAAAAQQLAGEGRRLAAAAAARPLLSQRLPAAAAFLRAHGATLLRVHLALFYIFGVFYQPSKRATGVRYVFLGHSLEGRPSYHVLGLLLCTQLGISGLQWVARRYGTAANPLAALLTGGGGAAQGAAGGRRHAALLSHDGKLLGEGGEWPAAGEGVAAAATPGGEVAAGRRKCPLCLSTRAHPTATPCGHVFCWQCITEWGAQKPECPLCRAEFAPSSLICLHHADF</sequence>
<dbReference type="GO" id="GO:0008270">
    <property type="term" value="F:zinc ion binding"/>
    <property type="evidence" value="ECO:0007669"/>
    <property type="project" value="UniProtKB-KW"/>
</dbReference>
<evidence type="ECO:0000256" key="17">
    <source>
        <dbReference type="ARBA" id="ARBA00023140"/>
    </source>
</evidence>
<evidence type="ECO:0000256" key="8">
    <source>
        <dbReference type="ARBA" id="ARBA00022679"/>
    </source>
</evidence>
<dbReference type="PANTHER" id="PTHR23350">
    <property type="entry name" value="PEROXISOME ASSEMBLY PROTEIN 10"/>
    <property type="match status" value="1"/>
</dbReference>
<keyword evidence="11 18" id="KW-0863">Zinc-finger</keyword>
<evidence type="ECO:0000256" key="13">
    <source>
        <dbReference type="ARBA" id="ARBA00022833"/>
    </source>
</evidence>
<dbReference type="Proteomes" id="UP000239649">
    <property type="component" value="Unassembled WGS sequence"/>
</dbReference>
<dbReference type="PROSITE" id="PS50089">
    <property type="entry name" value="ZF_RING_2"/>
    <property type="match status" value="1"/>
</dbReference>
<dbReference type="InterPro" id="IPR013083">
    <property type="entry name" value="Znf_RING/FYVE/PHD"/>
</dbReference>
<feature type="region of interest" description="Disordered" evidence="19">
    <location>
        <begin position="1"/>
        <end position="20"/>
    </location>
</feature>
<evidence type="ECO:0000313" key="22">
    <source>
        <dbReference type="Proteomes" id="UP000239649"/>
    </source>
</evidence>
<dbReference type="EMBL" id="LHPF02000002">
    <property type="protein sequence ID" value="PSC75943.1"/>
    <property type="molecule type" value="Genomic_DNA"/>
</dbReference>
<evidence type="ECO:0000313" key="21">
    <source>
        <dbReference type="EMBL" id="PSC75943.1"/>
    </source>
</evidence>
<keyword evidence="12" id="KW-0833">Ubl conjugation pathway</keyword>
<comment type="catalytic activity">
    <reaction evidence="1">
        <text>S-ubiquitinyl-[E2 ubiquitin-conjugating enzyme]-L-cysteine + [acceptor protein]-L-lysine = [E2 ubiquitin-conjugating enzyme]-L-cysteine + N(6)-ubiquitinyl-[acceptor protein]-L-lysine.</text>
        <dbReference type="EC" id="2.3.2.27"/>
    </reaction>
</comment>
<keyword evidence="10" id="KW-0479">Metal-binding</keyword>
<organism evidence="21 22">
    <name type="scientific">Micractinium conductrix</name>
    <dbReference type="NCBI Taxonomy" id="554055"/>
    <lineage>
        <taxon>Eukaryota</taxon>
        <taxon>Viridiplantae</taxon>
        <taxon>Chlorophyta</taxon>
        <taxon>core chlorophytes</taxon>
        <taxon>Trebouxiophyceae</taxon>
        <taxon>Chlorellales</taxon>
        <taxon>Chlorellaceae</taxon>
        <taxon>Chlorella clade</taxon>
        <taxon>Micractinium</taxon>
    </lineage>
</organism>
<dbReference type="GO" id="GO:0005778">
    <property type="term" value="C:peroxisomal membrane"/>
    <property type="evidence" value="ECO:0007669"/>
    <property type="project" value="UniProtKB-SubCell"/>
</dbReference>
<feature type="region of interest" description="Disordered" evidence="19">
    <location>
        <begin position="147"/>
        <end position="168"/>
    </location>
</feature>
<keyword evidence="8" id="KW-0808">Transferase</keyword>
<keyword evidence="22" id="KW-1185">Reference proteome</keyword>
<evidence type="ECO:0000256" key="15">
    <source>
        <dbReference type="ARBA" id="ARBA00022989"/>
    </source>
</evidence>
<keyword evidence="13" id="KW-0862">Zinc</keyword>
<dbReference type="PANTHER" id="PTHR23350:SF0">
    <property type="entry name" value="PEROXISOME BIOGENESIS FACTOR 10"/>
    <property type="match status" value="1"/>
</dbReference>
<comment type="caution">
    <text evidence="21">The sequence shown here is derived from an EMBL/GenBank/DDBJ whole genome shotgun (WGS) entry which is preliminary data.</text>
</comment>
<keyword evidence="9" id="KW-0812">Transmembrane</keyword>
<dbReference type="CDD" id="cd16527">
    <property type="entry name" value="RING-HC_PEX10"/>
    <property type="match status" value="1"/>
</dbReference>
<dbReference type="PROSITE" id="PS00518">
    <property type="entry name" value="ZF_RING_1"/>
    <property type="match status" value="1"/>
</dbReference>
<evidence type="ECO:0000256" key="11">
    <source>
        <dbReference type="ARBA" id="ARBA00022771"/>
    </source>
</evidence>
<dbReference type="GO" id="GO:0016558">
    <property type="term" value="P:protein import into peroxisome matrix"/>
    <property type="evidence" value="ECO:0007669"/>
    <property type="project" value="InterPro"/>
</dbReference>
<proteinExistence type="inferred from homology"/>
<evidence type="ECO:0000256" key="10">
    <source>
        <dbReference type="ARBA" id="ARBA00022723"/>
    </source>
</evidence>
<evidence type="ECO:0000256" key="18">
    <source>
        <dbReference type="PROSITE-ProRule" id="PRU00175"/>
    </source>
</evidence>
<evidence type="ECO:0000256" key="19">
    <source>
        <dbReference type="SAM" id="MobiDB-lite"/>
    </source>
</evidence>
<name>A0A2P6VPB8_9CHLO</name>
<comment type="pathway">
    <text evidence="3">Protein modification; protein ubiquitination.</text>
</comment>
<evidence type="ECO:0000256" key="2">
    <source>
        <dbReference type="ARBA" id="ARBA00004585"/>
    </source>
</evidence>
<gene>
    <name evidence="21" type="ORF">C2E20_1544</name>
</gene>
<feature type="compositionally biased region" description="Basic and acidic residues" evidence="19">
    <location>
        <begin position="147"/>
        <end position="161"/>
    </location>
</feature>
<keyword evidence="14" id="KW-0653">Protein transport</keyword>
<protein>
    <recommendedName>
        <fullName evidence="5">RING-type E3 ubiquitin transferase</fullName>
        <ecNumber evidence="5">2.3.2.27</ecNumber>
    </recommendedName>
</protein>
<evidence type="ECO:0000256" key="9">
    <source>
        <dbReference type="ARBA" id="ARBA00022692"/>
    </source>
</evidence>
<keyword evidence="7" id="KW-0962">Peroxisome biogenesis</keyword>
<feature type="domain" description="RING-type" evidence="20">
    <location>
        <begin position="351"/>
        <end position="389"/>
    </location>
</feature>
<evidence type="ECO:0000256" key="3">
    <source>
        <dbReference type="ARBA" id="ARBA00004906"/>
    </source>
</evidence>
<evidence type="ECO:0000256" key="7">
    <source>
        <dbReference type="ARBA" id="ARBA00022593"/>
    </source>
</evidence>
<evidence type="ECO:0000256" key="12">
    <source>
        <dbReference type="ARBA" id="ARBA00022786"/>
    </source>
</evidence>
<evidence type="ECO:0000256" key="6">
    <source>
        <dbReference type="ARBA" id="ARBA00022448"/>
    </source>
</evidence>
<dbReference type="Pfam" id="PF13639">
    <property type="entry name" value="zf-RING_2"/>
    <property type="match status" value="1"/>
</dbReference>
<dbReference type="InterPro" id="IPR025654">
    <property type="entry name" value="PEX2/10"/>
</dbReference>
<dbReference type="InterPro" id="IPR001841">
    <property type="entry name" value="Znf_RING"/>
</dbReference>
<evidence type="ECO:0000256" key="14">
    <source>
        <dbReference type="ARBA" id="ARBA00022927"/>
    </source>
</evidence>
<keyword evidence="6" id="KW-0813">Transport</keyword>
<dbReference type="AlphaFoldDB" id="A0A2P6VPB8"/>
<evidence type="ECO:0000259" key="20">
    <source>
        <dbReference type="PROSITE" id="PS50089"/>
    </source>
</evidence>
<feature type="compositionally biased region" description="Polar residues" evidence="19">
    <location>
        <begin position="1"/>
        <end position="10"/>
    </location>
</feature>
<dbReference type="EC" id="2.3.2.27" evidence="5"/>
<dbReference type="InterPro" id="IPR017907">
    <property type="entry name" value="Znf_RING_CS"/>
</dbReference>
<keyword evidence="17" id="KW-0576">Peroxisome</keyword>
<dbReference type="OrthoDB" id="6270329at2759"/>
<dbReference type="InterPro" id="IPR006845">
    <property type="entry name" value="Pex_N"/>
</dbReference>
<dbReference type="SUPFAM" id="SSF57850">
    <property type="entry name" value="RING/U-box"/>
    <property type="match status" value="1"/>
</dbReference>
<keyword evidence="15" id="KW-1133">Transmembrane helix</keyword>
<dbReference type="GO" id="GO:0061630">
    <property type="term" value="F:ubiquitin protein ligase activity"/>
    <property type="evidence" value="ECO:0007669"/>
    <property type="project" value="UniProtKB-EC"/>
</dbReference>
<evidence type="ECO:0000256" key="4">
    <source>
        <dbReference type="ARBA" id="ARBA00008704"/>
    </source>
</evidence>
<evidence type="ECO:0000256" key="5">
    <source>
        <dbReference type="ARBA" id="ARBA00012483"/>
    </source>
</evidence>
<dbReference type="STRING" id="554055.A0A2P6VPB8"/>
<reference evidence="21 22" key="1">
    <citation type="journal article" date="2018" name="Plant J.">
        <title>Genome sequences of Chlorella sorokiniana UTEX 1602 and Micractinium conductrix SAG 241.80: implications to maltose excretion by a green alga.</title>
        <authorList>
            <person name="Arriola M.B."/>
            <person name="Velmurugan N."/>
            <person name="Zhang Y."/>
            <person name="Plunkett M.H."/>
            <person name="Hondzo H."/>
            <person name="Barney B.M."/>
        </authorList>
    </citation>
    <scope>NUCLEOTIDE SEQUENCE [LARGE SCALE GENOMIC DNA]</scope>
    <source>
        <strain evidence="21 22">SAG 241.80</strain>
    </source>
</reference>
<comment type="similarity">
    <text evidence="4">Belongs to the pex2/pex10/pex12 family.</text>
</comment>
<evidence type="ECO:0000256" key="16">
    <source>
        <dbReference type="ARBA" id="ARBA00023136"/>
    </source>
</evidence>
<dbReference type="SMART" id="SM00184">
    <property type="entry name" value="RING"/>
    <property type="match status" value="1"/>
</dbReference>
<dbReference type="Pfam" id="PF04757">
    <property type="entry name" value="Pex2_Pex12"/>
    <property type="match status" value="1"/>
</dbReference>
<dbReference type="Gene3D" id="3.30.40.10">
    <property type="entry name" value="Zinc/RING finger domain, C3HC4 (zinc finger)"/>
    <property type="match status" value="1"/>
</dbReference>
<evidence type="ECO:0000256" key="1">
    <source>
        <dbReference type="ARBA" id="ARBA00000900"/>
    </source>
</evidence>
<keyword evidence="16" id="KW-0472">Membrane</keyword>
<comment type="subcellular location">
    <subcellularLocation>
        <location evidence="2">Peroxisome membrane</location>
        <topology evidence="2">Multi-pass membrane protein</topology>
    </subcellularLocation>
</comment>
<accession>A0A2P6VPB8</accession>